<feature type="region of interest" description="Disordered" evidence="8">
    <location>
        <begin position="327"/>
        <end position="368"/>
    </location>
</feature>
<keyword evidence="12" id="KW-1185">Reference proteome</keyword>
<evidence type="ECO:0000256" key="2">
    <source>
        <dbReference type="ARBA" id="ARBA00005748"/>
    </source>
</evidence>
<evidence type="ECO:0000313" key="11">
    <source>
        <dbReference type="EMBL" id="GAX82984.1"/>
    </source>
</evidence>
<dbReference type="STRING" id="1157962.A0A250XIS8"/>
<evidence type="ECO:0000256" key="5">
    <source>
        <dbReference type="ARBA" id="ARBA00022989"/>
    </source>
</evidence>
<feature type="transmembrane region" description="Helical" evidence="9">
    <location>
        <begin position="226"/>
        <end position="245"/>
    </location>
</feature>
<dbReference type="Proteomes" id="UP000232323">
    <property type="component" value="Unassembled WGS sequence"/>
</dbReference>
<dbReference type="OrthoDB" id="550591at2759"/>
<keyword evidence="4 10" id="KW-0732">Signal</keyword>
<feature type="chain" id="PRO_5013372630" evidence="10">
    <location>
        <begin position="22"/>
        <end position="593"/>
    </location>
</feature>
<name>A0A250XIS8_9CHLO</name>
<comment type="similarity">
    <text evidence="2">Belongs to the NEMP family.</text>
</comment>
<sequence>MWELHAVFLAFLLVPATCVQAGSQEWCSVVSSIDFPEFSHLFECASVPPFMLGYLWSPVLLSINCSATKHSIYKGDSKDLLRTNLDGAVSAYCGIENFLFDRRKCSFQMSPFWPTYVGIKEGQGCSLKSHVEFSPSMMLSGILGITMFYLAPFLVASLFFRLSCGTAMFTTGSLIILIFLLMRVVPHKRKVAVALSITGSTGMAVLRWFTGQWLPSWAQLSQNPFFQAYLAASVLVGAALTYWFDDRRNPKLNTLILVALRIGSLALVYFSTWMMPLAFAGVISVLLTSLASPSVQENMQRTGRQVHRVVDATSTLLLSPFKATSTTTPTPHVVASRPPAAVVSGGRGVKATGSNVRNHGTEEGEVPASAPSVAAGFAFWTGSGSRGTTSQQQKKHLQLQEHEELLRRRALLGLPVDDEDDVKMLTPVHLKSPPPDPWSLEKVTHAYTFEEKYTEAILHQQVVAKSRPGSKSPAAQKIGSGRRVASSRGAAAAQSLQPGEGDLSQAPSSAGVAAGSTLDCLDEKVQHGLIFNPLSGRNIKIGGDTYLRLLDHGWVPDKRRGVMVAVSTGEDAPGGGNTSNVPLGKGSKLARPR</sequence>
<evidence type="ECO:0000256" key="3">
    <source>
        <dbReference type="ARBA" id="ARBA00022692"/>
    </source>
</evidence>
<feature type="compositionally biased region" description="Low complexity" evidence="8">
    <location>
        <begin position="479"/>
        <end position="493"/>
    </location>
</feature>
<comment type="caution">
    <text evidence="11">The sequence shown here is derived from an EMBL/GenBank/DDBJ whole genome shotgun (WGS) entry which is preliminary data.</text>
</comment>
<evidence type="ECO:0000256" key="10">
    <source>
        <dbReference type="SAM" id="SignalP"/>
    </source>
</evidence>
<dbReference type="AlphaFoldDB" id="A0A250XIS8"/>
<dbReference type="InterPro" id="IPR019358">
    <property type="entry name" value="NEMP_fam"/>
</dbReference>
<accession>A0A250XIS8</accession>
<proteinExistence type="inferred from homology"/>
<reference evidence="11 12" key="1">
    <citation type="submission" date="2017-08" db="EMBL/GenBank/DDBJ databases">
        <title>Acidophilic green algal genome provides insights into adaptation to an acidic environment.</title>
        <authorList>
            <person name="Hirooka S."/>
            <person name="Hirose Y."/>
            <person name="Kanesaki Y."/>
            <person name="Higuchi S."/>
            <person name="Fujiwara T."/>
            <person name="Onuma R."/>
            <person name="Era A."/>
            <person name="Ohbayashi R."/>
            <person name="Uzuka A."/>
            <person name="Nozaki H."/>
            <person name="Yoshikawa H."/>
            <person name="Miyagishima S.Y."/>
        </authorList>
    </citation>
    <scope>NUCLEOTIDE SEQUENCE [LARGE SCALE GENOMIC DNA]</scope>
    <source>
        <strain evidence="11 12">NIES-2499</strain>
    </source>
</reference>
<feature type="transmembrane region" description="Helical" evidence="9">
    <location>
        <begin position="252"/>
        <end position="271"/>
    </location>
</feature>
<dbReference type="Pfam" id="PF10225">
    <property type="entry name" value="NEMP"/>
    <property type="match status" value="1"/>
</dbReference>
<feature type="transmembrane region" description="Helical" evidence="9">
    <location>
        <begin position="192"/>
        <end position="214"/>
    </location>
</feature>
<protein>
    <submittedName>
        <fullName evidence="11">Uncharacterized protein</fullName>
    </submittedName>
</protein>
<organism evidence="11 12">
    <name type="scientific">Chlamydomonas eustigma</name>
    <dbReference type="NCBI Taxonomy" id="1157962"/>
    <lineage>
        <taxon>Eukaryota</taxon>
        <taxon>Viridiplantae</taxon>
        <taxon>Chlorophyta</taxon>
        <taxon>core chlorophytes</taxon>
        <taxon>Chlorophyceae</taxon>
        <taxon>CS clade</taxon>
        <taxon>Chlamydomonadales</taxon>
        <taxon>Chlamydomonadaceae</taxon>
        <taxon>Chlamydomonas</taxon>
    </lineage>
</organism>
<dbReference type="EMBL" id="BEGY01000089">
    <property type="protein sequence ID" value="GAX82984.1"/>
    <property type="molecule type" value="Genomic_DNA"/>
</dbReference>
<comment type="subcellular location">
    <subcellularLocation>
        <location evidence="1">Nucleus inner membrane</location>
        <topology evidence="1">Multi-pass membrane protein</topology>
        <orientation evidence="1">Nucleoplasmic side</orientation>
    </subcellularLocation>
</comment>
<feature type="transmembrane region" description="Helical" evidence="9">
    <location>
        <begin position="137"/>
        <end position="160"/>
    </location>
</feature>
<evidence type="ECO:0000256" key="4">
    <source>
        <dbReference type="ARBA" id="ARBA00022729"/>
    </source>
</evidence>
<keyword evidence="5 9" id="KW-1133">Transmembrane helix</keyword>
<feature type="signal peptide" evidence="10">
    <location>
        <begin position="1"/>
        <end position="21"/>
    </location>
</feature>
<gene>
    <name evidence="11" type="ORF">CEUSTIGMA_g10411.t1</name>
</gene>
<evidence type="ECO:0000256" key="6">
    <source>
        <dbReference type="ARBA" id="ARBA00023136"/>
    </source>
</evidence>
<dbReference type="PANTHER" id="PTHR13598:SF1">
    <property type="entry name" value="AT07567P-RELATED"/>
    <property type="match status" value="1"/>
</dbReference>
<feature type="region of interest" description="Disordered" evidence="8">
    <location>
        <begin position="568"/>
        <end position="593"/>
    </location>
</feature>
<feature type="region of interest" description="Disordered" evidence="8">
    <location>
        <begin position="464"/>
        <end position="512"/>
    </location>
</feature>
<dbReference type="PANTHER" id="PTHR13598">
    <property type="entry name" value="AT07567P-RELATED"/>
    <property type="match status" value="1"/>
</dbReference>
<keyword evidence="6 9" id="KW-0472">Membrane</keyword>
<dbReference type="GO" id="GO:0005637">
    <property type="term" value="C:nuclear inner membrane"/>
    <property type="evidence" value="ECO:0007669"/>
    <property type="project" value="UniProtKB-SubCell"/>
</dbReference>
<evidence type="ECO:0000256" key="9">
    <source>
        <dbReference type="SAM" id="Phobius"/>
    </source>
</evidence>
<keyword evidence="7" id="KW-0539">Nucleus</keyword>
<keyword evidence="3 9" id="KW-0812">Transmembrane</keyword>
<evidence type="ECO:0000313" key="12">
    <source>
        <dbReference type="Proteomes" id="UP000232323"/>
    </source>
</evidence>
<evidence type="ECO:0000256" key="1">
    <source>
        <dbReference type="ARBA" id="ARBA00004575"/>
    </source>
</evidence>
<feature type="compositionally biased region" description="Low complexity" evidence="8">
    <location>
        <begin position="333"/>
        <end position="344"/>
    </location>
</feature>
<evidence type="ECO:0000256" key="8">
    <source>
        <dbReference type="SAM" id="MobiDB-lite"/>
    </source>
</evidence>
<evidence type="ECO:0000256" key="7">
    <source>
        <dbReference type="ARBA" id="ARBA00023242"/>
    </source>
</evidence>
<feature type="transmembrane region" description="Helical" evidence="9">
    <location>
        <begin position="166"/>
        <end position="185"/>
    </location>
</feature>